<evidence type="ECO:0000256" key="1">
    <source>
        <dbReference type="ARBA" id="ARBA00004123"/>
    </source>
</evidence>
<name>A0A2A6BHW1_PRIPA</name>
<organism evidence="6 7">
    <name type="scientific">Pristionchus pacificus</name>
    <name type="common">Parasitic nematode worm</name>
    <dbReference type="NCBI Taxonomy" id="54126"/>
    <lineage>
        <taxon>Eukaryota</taxon>
        <taxon>Metazoa</taxon>
        <taxon>Ecdysozoa</taxon>
        <taxon>Nematoda</taxon>
        <taxon>Chromadorea</taxon>
        <taxon>Rhabditida</taxon>
        <taxon>Rhabditina</taxon>
        <taxon>Diplogasteromorpha</taxon>
        <taxon>Diplogasteroidea</taxon>
        <taxon>Neodiplogasteridae</taxon>
        <taxon>Pristionchus</taxon>
    </lineage>
</organism>
<comment type="subcellular location">
    <subcellularLocation>
        <location evidence="1">Nucleus</location>
    </subcellularLocation>
</comment>
<evidence type="ECO:0000313" key="7">
    <source>
        <dbReference type="Proteomes" id="UP000005239"/>
    </source>
</evidence>
<evidence type="ECO:0000256" key="5">
    <source>
        <dbReference type="RuleBase" id="RU004398"/>
    </source>
</evidence>
<dbReference type="InterPro" id="IPR013926">
    <property type="entry name" value="CGI121/TPRKB"/>
</dbReference>
<keyword evidence="7" id="KW-1185">Reference proteome</keyword>
<dbReference type="Proteomes" id="UP000005239">
    <property type="component" value="Unassembled WGS sequence"/>
</dbReference>
<accession>A0A8R1UBV1</accession>
<evidence type="ECO:0000256" key="4">
    <source>
        <dbReference type="ARBA" id="ARBA00023242"/>
    </source>
</evidence>
<accession>A0A2A6BHW1</accession>
<protein>
    <submittedName>
        <fullName evidence="6">Uncharacterized protein</fullName>
    </submittedName>
</protein>
<gene>
    <name evidence="6" type="primary">WBGene00101072</name>
</gene>
<dbReference type="Pfam" id="PF08617">
    <property type="entry name" value="CGI-121"/>
    <property type="match status" value="1"/>
</dbReference>
<reference evidence="7" key="1">
    <citation type="journal article" date="2008" name="Nat. Genet.">
        <title>The Pristionchus pacificus genome provides a unique perspective on nematode lifestyle and parasitism.</title>
        <authorList>
            <person name="Dieterich C."/>
            <person name="Clifton S.W."/>
            <person name="Schuster L.N."/>
            <person name="Chinwalla A."/>
            <person name="Delehaunty K."/>
            <person name="Dinkelacker I."/>
            <person name="Fulton L."/>
            <person name="Fulton R."/>
            <person name="Godfrey J."/>
            <person name="Minx P."/>
            <person name="Mitreva M."/>
            <person name="Roeseler W."/>
            <person name="Tian H."/>
            <person name="Witte H."/>
            <person name="Yang S.P."/>
            <person name="Wilson R.K."/>
            <person name="Sommer R.J."/>
        </authorList>
    </citation>
    <scope>NUCLEOTIDE SEQUENCE [LARGE SCALE GENOMIC DNA]</scope>
    <source>
        <strain evidence="7">PS312</strain>
    </source>
</reference>
<dbReference type="GO" id="GO:0002949">
    <property type="term" value="P:tRNA threonylcarbamoyladenosine modification"/>
    <property type="evidence" value="ECO:0000318"/>
    <property type="project" value="GO_Central"/>
</dbReference>
<dbReference type="GO" id="GO:0000408">
    <property type="term" value="C:EKC/KEOPS complex"/>
    <property type="evidence" value="ECO:0000318"/>
    <property type="project" value="GO_Central"/>
</dbReference>
<dbReference type="GO" id="GO:0005829">
    <property type="term" value="C:cytosol"/>
    <property type="evidence" value="ECO:0000318"/>
    <property type="project" value="GO_Central"/>
</dbReference>
<dbReference type="OrthoDB" id="329139at2759"/>
<dbReference type="Gene3D" id="3.30.2380.10">
    <property type="entry name" value="CGI121/TPRKB"/>
    <property type="match status" value="1"/>
</dbReference>
<dbReference type="InterPro" id="IPR036504">
    <property type="entry name" value="CGI121/TPRKB_sf"/>
</dbReference>
<reference evidence="6" key="2">
    <citation type="submission" date="2022-06" db="UniProtKB">
        <authorList>
            <consortium name="EnsemblMetazoa"/>
        </authorList>
    </citation>
    <scope>IDENTIFICATION</scope>
    <source>
        <strain evidence="6">PS312</strain>
    </source>
</reference>
<evidence type="ECO:0000256" key="2">
    <source>
        <dbReference type="ARBA" id="ARBA00005546"/>
    </source>
</evidence>
<dbReference type="GO" id="GO:0005634">
    <property type="term" value="C:nucleus"/>
    <property type="evidence" value="ECO:0000318"/>
    <property type="project" value="GO_Central"/>
</dbReference>
<keyword evidence="4 5" id="KW-0539">Nucleus</keyword>
<comment type="similarity">
    <text evidence="2 5">Belongs to the CGI121/TPRKB family.</text>
</comment>
<dbReference type="AlphaFoldDB" id="A0A2A6BHW1"/>
<proteinExistence type="inferred from homology"/>
<dbReference type="NCBIfam" id="NF011465">
    <property type="entry name" value="PRK14886.1-1"/>
    <property type="match status" value="1"/>
</dbReference>
<dbReference type="PANTHER" id="PTHR15840">
    <property type="entry name" value="CGI-121 FAMILY MEMBER"/>
    <property type="match status" value="1"/>
</dbReference>
<evidence type="ECO:0000256" key="3">
    <source>
        <dbReference type="ARBA" id="ARBA00022694"/>
    </source>
</evidence>
<dbReference type="EnsemblMetazoa" id="PPA11518.1">
    <property type="protein sequence ID" value="PPA11518.1"/>
    <property type="gene ID" value="WBGene00101072"/>
</dbReference>
<dbReference type="PANTHER" id="PTHR15840:SF10">
    <property type="entry name" value="EKC_KEOPS COMPLEX SUBUNIT TPRKB"/>
    <property type="match status" value="1"/>
</dbReference>
<keyword evidence="3" id="KW-0819">tRNA processing</keyword>
<sequence length="193" mass="21649">MIYRRKNSRMSPGLSRLYQLQPDPYDNTQKATIRICLFTEVTNAVELREKVRNGEIDAALIRPELVYGVYVLLAAANRTVHQMAHNRMATRSLSAELIYSLSPSRNISDSLVTFGIAEKSTALLAAVFDDKSGSAMKKLCKQIAGKPTDMGELNELINAKQIRKIYQLTDAVYNDDSLSDHITSRLVYKDFAS</sequence>
<dbReference type="SUPFAM" id="SSF143870">
    <property type="entry name" value="PF0523-like"/>
    <property type="match status" value="1"/>
</dbReference>
<evidence type="ECO:0000313" key="6">
    <source>
        <dbReference type="EnsemblMetazoa" id="PPA11518.1"/>
    </source>
</evidence>